<feature type="domain" description="LIM zinc-binding" evidence="10">
    <location>
        <begin position="128"/>
        <end position="187"/>
    </location>
</feature>
<dbReference type="GeneTree" id="ENSGT00950000182850"/>
<dbReference type="PANTHER" id="PTHR24213">
    <property type="entry name" value="ACTIN-BINDING LIM PROTEIN"/>
    <property type="match status" value="1"/>
</dbReference>
<dbReference type="CDD" id="cd09330">
    <property type="entry name" value="LIM4_abLIM"/>
    <property type="match status" value="1"/>
</dbReference>
<dbReference type="FunFam" id="2.10.110.10:FF:000004">
    <property type="entry name" value="actin-binding LIM protein 1 isoform X1"/>
    <property type="match status" value="1"/>
</dbReference>
<dbReference type="SUPFAM" id="SSF47050">
    <property type="entry name" value="VHP, Villin headpiece domain"/>
    <property type="match status" value="1"/>
</dbReference>
<dbReference type="GO" id="GO:0030032">
    <property type="term" value="P:lamellipodium assembly"/>
    <property type="evidence" value="ECO:0007669"/>
    <property type="project" value="TreeGrafter"/>
</dbReference>
<dbReference type="SMART" id="SM00132">
    <property type="entry name" value="LIM"/>
    <property type="match status" value="4"/>
</dbReference>
<accession>A0A8C8DWM8</accession>
<reference evidence="12" key="2">
    <citation type="submission" date="2025-09" db="UniProtKB">
        <authorList>
            <consortium name="Ensembl"/>
        </authorList>
    </citation>
    <scope>IDENTIFICATION</scope>
</reference>
<evidence type="ECO:0000256" key="4">
    <source>
        <dbReference type="ARBA" id="ARBA00022723"/>
    </source>
</evidence>
<evidence type="ECO:0000256" key="2">
    <source>
        <dbReference type="ARBA" id="ARBA00022490"/>
    </source>
</evidence>
<dbReference type="PROSITE" id="PS50023">
    <property type="entry name" value="LIM_DOMAIN_2"/>
    <property type="match status" value="3"/>
</dbReference>
<evidence type="ECO:0000256" key="8">
    <source>
        <dbReference type="PROSITE-ProRule" id="PRU00125"/>
    </source>
</evidence>
<evidence type="ECO:0000256" key="5">
    <source>
        <dbReference type="ARBA" id="ARBA00022737"/>
    </source>
</evidence>
<dbReference type="GO" id="GO:0001725">
    <property type="term" value="C:stress fiber"/>
    <property type="evidence" value="ECO:0007669"/>
    <property type="project" value="TreeGrafter"/>
</dbReference>
<dbReference type="PROSITE" id="PS51089">
    <property type="entry name" value="HP"/>
    <property type="match status" value="1"/>
</dbReference>
<keyword evidence="6 8" id="KW-0862">Zinc</keyword>
<name>A0A8C8DWM8_9TELE</name>
<evidence type="ECO:0000256" key="6">
    <source>
        <dbReference type="ARBA" id="ARBA00022833"/>
    </source>
</evidence>
<dbReference type="PROSITE" id="PS00478">
    <property type="entry name" value="LIM_DOMAIN_1"/>
    <property type="match status" value="3"/>
</dbReference>
<feature type="region of interest" description="Disordered" evidence="9">
    <location>
        <begin position="331"/>
        <end position="354"/>
    </location>
</feature>
<reference evidence="12" key="1">
    <citation type="submission" date="2025-08" db="UniProtKB">
        <authorList>
            <consortium name="Ensembl"/>
        </authorList>
    </citation>
    <scope>IDENTIFICATION</scope>
</reference>
<sequence length="472" mass="53248">MCDRCGEVCRGEVVRVKSTHFHVHCFTCQVCGCNLVHSGFFHHSGEYICTDDYQRLYGTQCDSCNQYITGEVVSALGRTYHSHCFVCSICRSPFPIGDRVTFCGKKCVCQQCSHSLNSDKPVMVHGPSYCAGCGEEIRQGQSLLALERQWHVSCFKCWTCGCVLTGEYISKDGKPYCETDYHTQFGIRCGSCNRYISGRVLEAGGKHYHPSCARCARCHMMFLEGEEMYLRGSEVWHPMCKEAARLERKLRVSSSPVLANSDVLDFKHLAALPKVKALYDIQRPDIIPYQANHTQLSVDTLERYNSGQSLGSLSPYSNDLLDGVELRTRRSSSSAFTDSPAHSRHGGSPLHYYIPGSESGRSSPYCSQPEPRCTTPTTSTFQTLRHFHVPGRKLSIVSTIELPLCSLQIYPYEALVVSVRGQQPLPTDVDRARLERHLSPDEFYRVFGMSMSAFDRLAQWKKNELKKQVRLF</sequence>
<dbReference type="GO" id="GO:0046872">
    <property type="term" value="F:metal ion binding"/>
    <property type="evidence" value="ECO:0007669"/>
    <property type="project" value="UniProtKB-KW"/>
</dbReference>
<protein>
    <submittedName>
        <fullName evidence="12">Actin binding LIM protein family, member 3</fullName>
    </submittedName>
</protein>
<dbReference type="InterPro" id="IPR001781">
    <property type="entry name" value="Znf_LIM"/>
</dbReference>
<organism evidence="12 13">
    <name type="scientific">Oryzias sinensis</name>
    <name type="common">Chinese medaka</name>
    <dbReference type="NCBI Taxonomy" id="183150"/>
    <lineage>
        <taxon>Eukaryota</taxon>
        <taxon>Metazoa</taxon>
        <taxon>Chordata</taxon>
        <taxon>Craniata</taxon>
        <taxon>Vertebrata</taxon>
        <taxon>Euteleostomi</taxon>
        <taxon>Actinopterygii</taxon>
        <taxon>Neopterygii</taxon>
        <taxon>Teleostei</taxon>
        <taxon>Neoteleostei</taxon>
        <taxon>Acanthomorphata</taxon>
        <taxon>Ovalentaria</taxon>
        <taxon>Atherinomorphae</taxon>
        <taxon>Beloniformes</taxon>
        <taxon>Adrianichthyidae</taxon>
        <taxon>Oryziinae</taxon>
        <taxon>Oryzias</taxon>
    </lineage>
</organism>
<dbReference type="InterPro" id="IPR036886">
    <property type="entry name" value="Villin_headpiece_dom_sf"/>
</dbReference>
<dbReference type="GO" id="GO:0007010">
    <property type="term" value="P:cytoskeleton organization"/>
    <property type="evidence" value="ECO:0007669"/>
    <property type="project" value="InterPro"/>
</dbReference>
<evidence type="ECO:0000256" key="9">
    <source>
        <dbReference type="SAM" id="MobiDB-lite"/>
    </source>
</evidence>
<dbReference type="Gene3D" id="2.10.110.10">
    <property type="entry name" value="Cysteine Rich Protein"/>
    <property type="match status" value="4"/>
</dbReference>
<feature type="domain" description="LIM zinc-binding" evidence="10">
    <location>
        <begin position="1"/>
        <end position="59"/>
    </location>
</feature>
<evidence type="ECO:0000256" key="1">
    <source>
        <dbReference type="ARBA" id="ARBA00004496"/>
    </source>
</evidence>
<dbReference type="PANTHER" id="PTHR24213:SF0">
    <property type="entry name" value="ACTIN-BINDING LIM PROTEIN 3"/>
    <property type="match status" value="1"/>
</dbReference>
<dbReference type="SMART" id="SM00153">
    <property type="entry name" value="VHP"/>
    <property type="match status" value="1"/>
</dbReference>
<dbReference type="CDD" id="cd09328">
    <property type="entry name" value="LIM2_abLIM"/>
    <property type="match status" value="1"/>
</dbReference>
<dbReference type="Ensembl" id="ENSOSIT00000037753.1">
    <property type="protein sequence ID" value="ENSOSIP00000035803.1"/>
    <property type="gene ID" value="ENSOSIG00000017879.1"/>
</dbReference>
<evidence type="ECO:0000313" key="13">
    <source>
        <dbReference type="Proteomes" id="UP000694383"/>
    </source>
</evidence>
<dbReference type="GO" id="GO:0051015">
    <property type="term" value="F:actin filament binding"/>
    <property type="evidence" value="ECO:0007669"/>
    <property type="project" value="TreeGrafter"/>
</dbReference>
<keyword evidence="4 8" id="KW-0479">Metal-binding</keyword>
<proteinExistence type="predicted"/>
<dbReference type="AlphaFoldDB" id="A0A8C8DWM8"/>
<evidence type="ECO:0000313" key="12">
    <source>
        <dbReference type="Ensembl" id="ENSOSIP00000035803.1"/>
    </source>
</evidence>
<dbReference type="GO" id="GO:0060271">
    <property type="term" value="P:cilium assembly"/>
    <property type="evidence" value="ECO:0007669"/>
    <property type="project" value="TreeGrafter"/>
</dbReference>
<feature type="domain" description="LIM zinc-binding" evidence="10">
    <location>
        <begin position="60"/>
        <end position="119"/>
    </location>
</feature>
<dbReference type="CDD" id="cd09329">
    <property type="entry name" value="LIM3_abLIM"/>
    <property type="match status" value="1"/>
</dbReference>
<dbReference type="FunFam" id="1.10.950.10:FF:000001">
    <property type="entry name" value="actin-binding LIM protein 1 isoform X2"/>
    <property type="match status" value="1"/>
</dbReference>
<feature type="domain" description="HP" evidence="11">
    <location>
        <begin position="404"/>
        <end position="472"/>
    </location>
</feature>
<dbReference type="CDD" id="cd09327">
    <property type="entry name" value="LIM1_abLIM"/>
    <property type="match status" value="1"/>
</dbReference>
<dbReference type="Gene3D" id="1.10.950.10">
    <property type="entry name" value="Villin headpiece domain"/>
    <property type="match status" value="1"/>
</dbReference>
<dbReference type="Proteomes" id="UP000694383">
    <property type="component" value="Unplaced"/>
</dbReference>
<evidence type="ECO:0000256" key="3">
    <source>
        <dbReference type="ARBA" id="ARBA00022553"/>
    </source>
</evidence>
<keyword evidence="7 8" id="KW-0440">LIM domain</keyword>
<dbReference type="FunFam" id="2.10.110.10:FF:000003">
    <property type="entry name" value="actin-binding LIM protein 1 isoform X1"/>
    <property type="match status" value="1"/>
</dbReference>
<keyword evidence="2" id="KW-0963">Cytoplasm</keyword>
<dbReference type="FunFam" id="2.10.110.10:FF:000007">
    <property type="entry name" value="actin-binding LIM protein 1 isoform X1"/>
    <property type="match status" value="1"/>
</dbReference>
<keyword evidence="13" id="KW-1185">Reference proteome</keyword>
<dbReference type="InterPro" id="IPR032402">
    <property type="entry name" value="AbLIM_anchor"/>
</dbReference>
<evidence type="ECO:0000259" key="11">
    <source>
        <dbReference type="PROSITE" id="PS51089"/>
    </source>
</evidence>
<dbReference type="InterPro" id="IPR051618">
    <property type="entry name" value="Actin-binding_LIM"/>
</dbReference>
<evidence type="ECO:0000256" key="7">
    <source>
        <dbReference type="ARBA" id="ARBA00023038"/>
    </source>
</evidence>
<keyword evidence="5" id="KW-0677">Repeat</keyword>
<comment type="subcellular location">
    <subcellularLocation>
        <location evidence="1">Cytoplasm</location>
    </subcellularLocation>
</comment>
<dbReference type="Pfam" id="PF00412">
    <property type="entry name" value="LIM"/>
    <property type="match status" value="4"/>
</dbReference>
<evidence type="ECO:0000259" key="10">
    <source>
        <dbReference type="PROSITE" id="PS50023"/>
    </source>
</evidence>
<dbReference type="GO" id="GO:0005737">
    <property type="term" value="C:cytoplasm"/>
    <property type="evidence" value="ECO:0007669"/>
    <property type="project" value="UniProtKB-SubCell"/>
</dbReference>
<keyword evidence="3" id="KW-0597">Phosphoprotein</keyword>
<dbReference type="InterPro" id="IPR003128">
    <property type="entry name" value="Villin_headpiece"/>
</dbReference>
<dbReference type="SUPFAM" id="SSF57716">
    <property type="entry name" value="Glucocorticoid receptor-like (DNA-binding domain)"/>
    <property type="match status" value="5"/>
</dbReference>
<dbReference type="Pfam" id="PF16182">
    <property type="entry name" value="AbLIM_anchor"/>
    <property type="match status" value="1"/>
</dbReference>
<dbReference type="Pfam" id="PF02209">
    <property type="entry name" value="VHP"/>
    <property type="match status" value="1"/>
</dbReference>